<evidence type="ECO:0000313" key="2">
    <source>
        <dbReference type="RefSeq" id="XP_074219591.1"/>
    </source>
</evidence>
<protein>
    <submittedName>
        <fullName evidence="2">CLIP-associating protein 1 isoform X18</fullName>
    </submittedName>
</protein>
<proteinExistence type="predicted"/>
<evidence type="ECO:0000313" key="1">
    <source>
        <dbReference type="Proteomes" id="UP001732780"/>
    </source>
</evidence>
<reference evidence="2" key="1">
    <citation type="submission" date="2025-08" db="UniProtKB">
        <authorList>
            <consortium name="RefSeq"/>
        </authorList>
    </citation>
    <scope>IDENTIFICATION</scope>
    <source>
        <tissue evidence="2">Blood</tissue>
    </source>
</reference>
<sequence>MIQSANDKNFDDEDSVDGNRPSSASSTSSKAPPSARRSVGMGTARRVSSSTVGSKSAAAKEGAGAVDEEDFIKAFDDVPVVQIYSSRDLEESINKIREILSDDKHDWEQRVNALKKIRSLLLAGAADYDNFFQHLRLLDGAFKLSAKDLRSQVVREACITLGHLSSVLRNKFDHGAEAIMPTIFNLIPNSAKVMATSGVVAIRLIIRHTHIPRLIPVITSNCTSKSVAVRRRCFEFLDLLLQEWQTHSLERHISVLAETIKKGIHDADSEARMEARKCYWGFHSHFSREAEHLYHSLESSYQKALQSHLKNSDSIVSLPQSDLSSSSSQESLNRPLSAKRSPTGSATSRGSTVSTKSASTTGSLQRSRSDIDVNAAASAKSKVSSSPGSAPFSSAAALPPGSYASLESRAMRGDAESAGPDSGRIRTRRQSSGSATNVAATPSDSRGRSRAKVVSQSQPGSRSSSPGKLLGSGYSGLAGGSSRGPPVTPSSEKRSKIPRSQGCSRETSPNRIGLARSSRIPRPSMSQGCSRDTSRESSRDTSPARGFAPLASRRHSRSTSALPTADSAGQPDRFGFGQAGRVPSSVNALRVLSTSTDLEAAVADALLLGDSRSKVWQKKPVRRRYEPYGMYSDDDANSDASSVCSERSYGSRNGGVPHYLRQTEDVAEVLNHCASSNWSERKEGLLGLQNLLKSQRTLSRVELKRLCEIFTRMFADPHSKVFSMFLETLVDFIIIHKDDLQDWLFVLLTQLLKKMGADLLGSVQAKVQKALDVTRDSFPFDQQFNILMRFIVDQTQTPNLKVKVAILKYIESLARQMDPTDFVNSSETRLAVSRIITWTTEPKSSDVRKSPLPRGRAGGDFPARSPSTCSGPGEGNLEENCKQAAQIVLISLFELNTPEFTMLLGALPKTFQDGATKLLHNHLKNSSNTSVGSPSSTIGRTPSRHTSRTSPLTSPTNCSHGGLSPSMLDYDTENLNSEEIYSSLRGVTEAIEKFSFRSQEDLNEPIKRDGKKDCDIVGRDGGASEGRGSSDVVEGGRTALDNKTSLLNTQPPRAFPGPRARDYSPYPYAEPAGAYDKSALKEAVFDDDMEQLRGVPIDHSDLVADLLKELSNHNERVEERKGALLELLKVTREDSLGVWEEHFKTILLLLLETLGDKDHSIRALALRVLREILRNQPARFKNYAELTIMKTLEAHKDSHKEVVRAAEEAASTLASSIHPEQCIKVLCPIIQTADYPINLAAIKMQTKVVERIAKESLLQLLVDIIPGLLQGYDNTESSVRKASVFCLVAIYSVIGEELKPHLAQLTGSKMKLLNLYIKRAQTTNSNSSSSSDVSTHS</sequence>
<accession>A0AC58QBC9</accession>
<keyword evidence="1" id="KW-1185">Reference proteome</keyword>
<dbReference type="RefSeq" id="XP_074219591.1">
    <property type="nucleotide sequence ID" value="XM_074363490.1"/>
</dbReference>
<organism evidence="1 2">
    <name type="scientific">Camelus bactrianus</name>
    <name type="common">Bactrian camel</name>
    <dbReference type="NCBI Taxonomy" id="9837"/>
    <lineage>
        <taxon>Eukaryota</taxon>
        <taxon>Metazoa</taxon>
        <taxon>Chordata</taxon>
        <taxon>Craniata</taxon>
        <taxon>Vertebrata</taxon>
        <taxon>Euteleostomi</taxon>
        <taxon>Mammalia</taxon>
        <taxon>Eutheria</taxon>
        <taxon>Laurasiatheria</taxon>
        <taxon>Artiodactyla</taxon>
        <taxon>Tylopoda</taxon>
        <taxon>Camelidae</taxon>
        <taxon>Camelus</taxon>
    </lineage>
</organism>
<name>A0AC58QBC9_CAMBA</name>
<dbReference type="Proteomes" id="UP001732780">
    <property type="component" value="Chromosome 5"/>
</dbReference>
<gene>
    <name evidence="2" type="primary">CLASP1</name>
</gene>